<dbReference type="GeneID" id="65129182"/>
<organism evidence="1 2">
    <name type="scientific">uncultured phage cr10_1</name>
    <dbReference type="NCBI Taxonomy" id="2772066"/>
    <lineage>
        <taxon>Viruses</taxon>
        <taxon>Duplodnaviria</taxon>
        <taxon>Heunggongvirae</taxon>
        <taxon>Uroviricota</taxon>
        <taxon>Caudoviricetes</taxon>
        <taxon>Crassvirales</taxon>
        <taxon>Suoliviridae</taxon>
        <taxon>Boorivirinae</taxon>
        <taxon>Canhaevirus</taxon>
        <taxon>Canhaevirus hiberniae</taxon>
    </lineage>
</organism>
<accession>A0A7M1RXV2</accession>
<dbReference type="RefSeq" id="YP_010110860.1">
    <property type="nucleotide sequence ID" value="NC_055875.1"/>
</dbReference>
<sequence>MLWKSYGKLKRWWYKLIGKNLPYNNGILIRDTQTILYGISEEPFSKESEVVILEPRKQYSKVETAFLNSIVYASSDNTTSGLDKIGIAANSVRPETFDMSSLTLDNIINNKYYKVTYGPAK</sequence>
<name>A0A7M1RXV2_9CAUD</name>
<dbReference type="EMBL" id="MT774382">
    <property type="protein sequence ID" value="QOR58702.1"/>
    <property type="molecule type" value="Genomic_DNA"/>
</dbReference>
<evidence type="ECO:0000313" key="1">
    <source>
        <dbReference type="EMBL" id="QOR58702.1"/>
    </source>
</evidence>
<proteinExistence type="predicted"/>
<keyword evidence="2" id="KW-1185">Reference proteome</keyword>
<dbReference type="Proteomes" id="UP000593744">
    <property type="component" value="Segment"/>
</dbReference>
<evidence type="ECO:0000313" key="2">
    <source>
        <dbReference type="Proteomes" id="UP000593744"/>
    </source>
</evidence>
<dbReference type="KEGG" id="vg:65129182"/>
<protein>
    <submittedName>
        <fullName evidence="1">Uncharacterized protein</fullName>
    </submittedName>
</protein>
<reference evidence="1 2" key="1">
    <citation type="submission" date="2020-07" db="EMBL/GenBank/DDBJ databases">
        <title>Taxonomic proposal: Crassvirales, a new order of highly abundant and diverse bacterial viruses.</title>
        <authorList>
            <person name="Shkoporov A.N."/>
            <person name="Stockdale S.R."/>
            <person name="Guerin E."/>
            <person name="Ross R.P."/>
            <person name="Hill C."/>
        </authorList>
    </citation>
    <scope>NUCLEOTIDE SEQUENCE [LARGE SCALE GENOMIC DNA]</scope>
</reference>